<dbReference type="PANTHER" id="PTHR43289:SF6">
    <property type="entry name" value="SERINE_THREONINE-PROTEIN KINASE NEKL-3"/>
    <property type="match status" value="1"/>
</dbReference>
<dbReference type="CDD" id="cd14014">
    <property type="entry name" value="STKc_PknB_like"/>
    <property type="match status" value="1"/>
</dbReference>
<dbReference type="PROSITE" id="PS00108">
    <property type="entry name" value="PROTEIN_KINASE_ST"/>
    <property type="match status" value="1"/>
</dbReference>
<organism evidence="8 9">
    <name type="scientific">Nannocystis pusilla</name>
    <dbReference type="NCBI Taxonomy" id="889268"/>
    <lineage>
        <taxon>Bacteria</taxon>
        <taxon>Pseudomonadati</taxon>
        <taxon>Myxococcota</taxon>
        <taxon>Polyangia</taxon>
        <taxon>Nannocystales</taxon>
        <taxon>Nannocystaceae</taxon>
        <taxon>Nannocystis</taxon>
    </lineage>
</organism>
<name>A0ABS7TID4_9BACT</name>
<dbReference type="SUPFAM" id="SSF56112">
    <property type="entry name" value="Protein kinase-like (PK-like)"/>
    <property type="match status" value="1"/>
</dbReference>
<comment type="caution">
    <text evidence="8">The sequence shown here is derived from an EMBL/GenBank/DDBJ whole genome shotgun (WGS) entry which is preliminary data.</text>
</comment>
<proteinExistence type="predicted"/>
<dbReference type="InterPro" id="IPR008271">
    <property type="entry name" value="Ser/Thr_kinase_AS"/>
</dbReference>
<evidence type="ECO:0000313" key="8">
    <source>
        <dbReference type="EMBL" id="MBZ5707881.1"/>
    </source>
</evidence>
<dbReference type="Gene3D" id="3.30.200.20">
    <property type="entry name" value="Phosphorylase Kinase, domain 1"/>
    <property type="match status" value="1"/>
</dbReference>
<feature type="region of interest" description="Disordered" evidence="6">
    <location>
        <begin position="1"/>
        <end position="23"/>
    </location>
</feature>
<evidence type="ECO:0000313" key="9">
    <source>
        <dbReference type="Proteomes" id="UP001139031"/>
    </source>
</evidence>
<sequence length="602" mass="63448">MLSPPSLVATLPRRGRHPDMHHPDTELADRLLQRRVKARLFGDLDDAPPPRIGAYQLDRRLGAGGMGVVYQAYDPALERPVAIKVMHAELRGAAEQIRREARALARLAHPNVVSVHEIGEHDGQLFVAMEYVDGETLGAWLARHPVRPPPAWRRALPGLAAVDRGGPDLRPVLERFIEAARGLQAVHAAGLIHRDFKPDNVLVGRDGRVRVADFGIASTLDAATAELAITADIASPLRTRAGELAGTPAYMAPEQFAGEPVDARADQFALCVALYEAVCGARPFAGDSVAGLRTSVLAGAARPAPRWLPAPLSALLARGLQREPARRFPDTAALAAALERLLRPRVARWAVAAALTAAAVTGTLASAGLTSSNGHVFTDMTSETGSTLVERLWAAVPAVCIPQLPFTGDRDALVAATAAVRERMKSHPTDSAPYLDAKLETIALLLRAGETTACTVASATRTSPLDQRQAHTLACLERQFCAPLVTAAPCPDGTRNDGPNGCEPIAACGVAGTEAQSRACLAGEADCCKHALIVGEYMDLEAGIAGTPESKARRRALAEAGCARGYAWLCAEAATLDPSGPGVMRDRACSLGYATACAEAAP</sequence>
<dbReference type="Proteomes" id="UP001139031">
    <property type="component" value="Unassembled WGS sequence"/>
</dbReference>
<accession>A0ABS7TID4</accession>
<reference evidence="8" key="1">
    <citation type="submission" date="2021-08" db="EMBL/GenBank/DDBJ databases">
        <authorList>
            <person name="Stevens D.C."/>
        </authorList>
    </citation>
    <scope>NUCLEOTIDE SEQUENCE</scope>
    <source>
        <strain evidence="8">DSM 53165</strain>
    </source>
</reference>
<keyword evidence="1" id="KW-0808">Transferase</keyword>
<dbReference type="InterPro" id="IPR017441">
    <property type="entry name" value="Protein_kinase_ATP_BS"/>
</dbReference>
<dbReference type="PROSITE" id="PS00107">
    <property type="entry name" value="PROTEIN_KINASE_ATP"/>
    <property type="match status" value="1"/>
</dbReference>
<keyword evidence="8" id="KW-0723">Serine/threonine-protein kinase</keyword>
<evidence type="ECO:0000256" key="3">
    <source>
        <dbReference type="ARBA" id="ARBA00022777"/>
    </source>
</evidence>
<protein>
    <submittedName>
        <fullName evidence="8">Serine/threonine protein kinase</fullName>
    </submittedName>
</protein>
<keyword evidence="2 5" id="KW-0547">Nucleotide-binding</keyword>
<dbReference type="InterPro" id="IPR000719">
    <property type="entry name" value="Prot_kinase_dom"/>
</dbReference>
<evidence type="ECO:0000256" key="2">
    <source>
        <dbReference type="ARBA" id="ARBA00022741"/>
    </source>
</evidence>
<evidence type="ECO:0000256" key="6">
    <source>
        <dbReference type="SAM" id="MobiDB-lite"/>
    </source>
</evidence>
<keyword evidence="4 5" id="KW-0067">ATP-binding</keyword>
<evidence type="ECO:0000259" key="7">
    <source>
        <dbReference type="PROSITE" id="PS50011"/>
    </source>
</evidence>
<gene>
    <name evidence="8" type="ORF">K7C98_01320</name>
</gene>
<dbReference type="InterPro" id="IPR011009">
    <property type="entry name" value="Kinase-like_dom_sf"/>
</dbReference>
<dbReference type="PROSITE" id="PS50011">
    <property type="entry name" value="PROTEIN_KINASE_DOM"/>
    <property type="match status" value="1"/>
</dbReference>
<evidence type="ECO:0000256" key="4">
    <source>
        <dbReference type="ARBA" id="ARBA00022840"/>
    </source>
</evidence>
<dbReference type="PANTHER" id="PTHR43289">
    <property type="entry name" value="MITOGEN-ACTIVATED PROTEIN KINASE KINASE KINASE 20-RELATED"/>
    <property type="match status" value="1"/>
</dbReference>
<dbReference type="Gene3D" id="1.10.510.10">
    <property type="entry name" value="Transferase(Phosphotransferase) domain 1"/>
    <property type="match status" value="1"/>
</dbReference>
<evidence type="ECO:0000256" key="5">
    <source>
        <dbReference type="PROSITE-ProRule" id="PRU10141"/>
    </source>
</evidence>
<feature type="binding site" evidence="5">
    <location>
        <position position="84"/>
    </location>
    <ligand>
        <name>ATP</name>
        <dbReference type="ChEBI" id="CHEBI:30616"/>
    </ligand>
</feature>
<feature type="domain" description="Protein kinase" evidence="7">
    <location>
        <begin position="55"/>
        <end position="342"/>
    </location>
</feature>
<dbReference type="Pfam" id="PF00069">
    <property type="entry name" value="Pkinase"/>
    <property type="match status" value="1"/>
</dbReference>
<keyword evidence="9" id="KW-1185">Reference proteome</keyword>
<dbReference type="GO" id="GO:0004674">
    <property type="term" value="F:protein serine/threonine kinase activity"/>
    <property type="evidence" value="ECO:0007669"/>
    <property type="project" value="UniProtKB-KW"/>
</dbReference>
<dbReference type="EMBL" id="JAIRAU010000001">
    <property type="protein sequence ID" value="MBZ5707881.1"/>
    <property type="molecule type" value="Genomic_DNA"/>
</dbReference>
<evidence type="ECO:0000256" key="1">
    <source>
        <dbReference type="ARBA" id="ARBA00022679"/>
    </source>
</evidence>
<dbReference type="RefSeq" id="WP_224189643.1">
    <property type="nucleotide sequence ID" value="NZ_JAIRAU010000001.1"/>
</dbReference>
<keyword evidence="3 8" id="KW-0418">Kinase</keyword>